<dbReference type="InterPro" id="IPR053134">
    <property type="entry name" value="RNA-dir_DNA_polymerase"/>
</dbReference>
<name>A0A371ESD6_MUCPR</name>
<dbReference type="PANTHER" id="PTHR24559">
    <property type="entry name" value="TRANSPOSON TY3-I GAG-POL POLYPROTEIN"/>
    <property type="match status" value="1"/>
</dbReference>
<evidence type="ECO:0000313" key="2">
    <source>
        <dbReference type="EMBL" id="RDX68965.1"/>
    </source>
</evidence>
<dbReference type="SUPFAM" id="SSF56672">
    <property type="entry name" value="DNA/RNA polymerases"/>
    <property type="match status" value="1"/>
</dbReference>
<protein>
    <recommendedName>
        <fullName evidence="4">Reverse transcriptase domain-containing protein</fullName>
    </recommendedName>
</protein>
<dbReference type="PANTHER" id="PTHR24559:SF430">
    <property type="entry name" value="RNA-DIRECTED DNA POLYMERASE"/>
    <property type="match status" value="1"/>
</dbReference>
<dbReference type="Gene3D" id="3.30.70.270">
    <property type="match status" value="1"/>
</dbReference>
<feature type="non-terminal residue" evidence="2">
    <location>
        <position position="1"/>
    </location>
</feature>
<organism evidence="2 3">
    <name type="scientific">Mucuna pruriens</name>
    <name type="common">Velvet bean</name>
    <name type="synonym">Dolichos pruriens</name>
    <dbReference type="NCBI Taxonomy" id="157652"/>
    <lineage>
        <taxon>Eukaryota</taxon>
        <taxon>Viridiplantae</taxon>
        <taxon>Streptophyta</taxon>
        <taxon>Embryophyta</taxon>
        <taxon>Tracheophyta</taxon>
        <taxon>Spermatophyta</taxon>
        <taxon>Magnoliopsida</taxon>
        <taxon>eudicotyledons</taxon>
        <taxon>Gunneridae</taxon>
        <taxon>Pentapetalae</taxon>
        <taxon>rosids</taxon>
        <taxon>fabids</taxon>
        <taxon>Fabales</taxon>
        <taxon>Fabaceae</taxon>
        <taxon>Papilionoideae</taxon>
        <taxon>50 kb inversion clade</taxon>
        <taxon>NPAAA clade</taxon>
        <taxon>indigoferoid/millettioid clade</taxon>
        <taxon>Phaseoleae</taxon>
        <taxon>Mucuna</taxon>
    </lineage>
</organism>
<accession>A0A371ESD6</accession>
<evidence type="ECO:0000313" key="3">
    <source>
        <dbReference type="Proteomes" id="UP000257109"/>
    </source>
</evidence>
<gene>
    <name evidence="2" type="ORF">CR513_51980</name>
</gene>
<dbReference type="InterPro" id="IPR043128">
    <property type="entry name" value="Rev_trsase/Diguanyl_cyclase"/>
</dbReference>
<sequence length="147" mass="17048">MDMNKSCLKDLYPLPSIDRLVDDASRCDLLNQDVPSRQGQNRIHDVEVYVDDMVVKSAIAGEHCDALRRVFDVLKKHQLKLTQKNAHLEFKLERDRGKFREVSSHHQHEKSKEHNGGATPRRKDNDLGMIPILIEKFLWTEECKAAF</sequence>
<feature type="region of interest" description="Disordered" evidence="1">
    <location>
        <begin position="99"/>
        <end position="125"/>
    </location>
</feature>
<dbReference type="AlphaFoldDB" id="A0A371ESD6"/>
<keyword evidence="3" id="KW-1185">Reference proteome</keyword>
<dbReference type="Proteomes" id="UP000257109">
    <property type="component" value="Unassembled WGS sequence"/>
</dbReference>
<evidence type="ECO:0008006" key="4">
    <source>
        <dbReference type="Google" id="ProtNLM"/>
    </source>
</evidence>
<dbReference type="EMBL" id="QJKJ01012317">
    <property type="protein sequence ID" value="RDX68965.1"/>
    <property type="molecule type" value="Genomic_DNA"/>
</dbReference>
<proteinExistence type="predicted"/>
<comment type="caution">
    <text evidence="2">The sequence shown here is derived from an EMBL/GenBank/DDBJ whole genome shotgun (WGS) entry which is preliminary data.</text>
</comment>
<evidence type="ECO:0000256" key="1">
    <source>
        <dbReference type="SAM" id="MobiDB-lite"/>
    </source>
</evidence>
<reference evidence="2" key="1">
    <citation type="submission" date="2018-05" db="EMBL/GenBank/DDBJ databases">
        <title>Draft genome of Mucuna pruriens seed.</title>
        <authorList>
            <person name="Nnadi N.E."/>
            <person name="Vos R."/>
            <person name="Hasami M.H."/>
            <person name="Devisetty U.K."/>
            <person name="Aguiy J.C."/>
        </authorList>
    </citation>
    <scope>NUCLEOTIDE SEQUENCE [LARGE SCALE GENOMIC DNA]</scope>
    <source>
        <strain evidence="2">JCA_2017</strain>
    </source>
</reference>
<dbReference type="InterPro" id="IPR043502">
    <property type="entry name" value="DNA/RNA_pol_sf"/>
</dbReference>